<proteinExistence type="inferred from homology"/>
<evidence type="ECO:0000256" key="2">
    <source>
        <dbReference type="ARBA" id="ARBA00005464"/>
    </source>
</evidence>
<dbReference type="Proteomes" id="UP001632038">
    <property type="component" value="Unassembled WGS sequence"/>
</dbReference>
<sequence length="177" mass="19439">MHASAAPLSSSSSVSFLLKPITKTKQYPLISRQFHYPKNQASRLVASAATTTADNVVLEKLPADVQVIKTPDPNSRVRLGVEVPAVVCDDCCKRVLNEFMKHSKVPGFRPGKNVPENILIGYIGRDTVKKATIESILKRILPHAFSSVSGRALEDSIRISTKFPEMENNYASMKSLS</sequence>
<dbReference type="InterPro" id="IPR005215">
    <property type="entry name" value="Trig_fac"/>
</dbReference>
<protein>
    <recommendedName>
        <fullName evidence="3">peptidylprolyl isomerase</fullName>
        <ecNumber evidence="3">5.2.1.8</ecNumber>
    </recommendedName>
</protein>
<keyword evidence="5" id="KW-0143">Chaperone</keyword>
<evidence type="ECO:0000256" key="6">
    <source>
        <dbReference type="ARBA" id="ARBA00023235"/>
    </source>
</evidence>
<dbReference type="PANTHER" id="PTHR30560">
    <property type="entry name" value="TRIGGER FACTOR CHAPERONE AND PEPTIDYL-PROLYL CIS/TRANS ISOMERASE"/>
    <property type="match status" value="1"/>
</dbReference>
<dbReference type="InterPro" id="IPR008881">
    <property type="entry name" value="Trigger_fac_ribosome-bd_bac"/>
</dbReference>
<evidence type="ECO:0000256" key="4">
    <source>
        <dbReference type="ARBA" id="ARBA00023110"/>
    </source>
</evidence>
<organism evidence="9 10">
    <name type="scientific">Castilleja foliolosa</name>
    <dbReference type="NCBI Taxonomy" id="1961234"/>
    <lineage>
        <taxon>Eukaryota</taxon>
        <taxon>Viridiplantae</taxon>
        <taxon>Streptophyta</taxon>
        <taxon>Embryophyta</taxon>
        <taxon>Tracheophyta</taxon>
        <taxon>Spermatophyta</taxon>
        <taxon>Magnoliopsida</taxon>
        <taxon>eudicotyledons</taxon>
        <taxon>Gunneridae</taxon>
        <taxon>Pentapetalae</taxon>
        <taxon>asterids</taxon>
        <taxon>lamiids</taxon>
        <taxon>Lamiales</taxon>
        <taxon>Orobanchaceae</taxon>
        <taxon>Pedicularideae</taxon>
        <taxon>Castillejinae</taxon>
        <taxon>Castilleja</taxon>
    </lineage>
</organism>
<dbReference type="EMBL" id="JAVIJP010000034">
    <property type="protein sequence ID" value="KAL3629351.1"/>
    <property type="molecule type" value="Genomic_DNA"/>
</dbReference>
<dbReference type="Pfam" id="PF05697">
    <property type="entry name" value="Trigger_N"/>
    <property type="match status" value="1"/>
</dbReference>
<dbReference type="FunFam" id="3.30.70.1050:FF:000004">
    <property type="entry name" value="Trigger factor"/>
    <property type="match status" value="1"/>
</dbReference>
<comment type="similarity">
    <text evidence="2">Belongs to the FKBP-type PPIase family. Tig subfamily.</text>
</comment>
<dbReference type="GO" id="GO:0003755">
    <property type="term" value="F:peptidyl-prolyl cis-trans isomerase activity"/>
    <property type="evidence" value="ECO:0007669"/>
    <property type="project" value="UniProtKB-KW"/>
</dbReference>
<dbReference type="EC" id="5.2.1.8" evidence="3"/>
<evidence type="ECO:0000256" key="5">
    <source>
        <dbReference type="ARBA" id="ARBA00023186"/>
    </source>
</evidence>
<evidence type="ECO:0000256" key="1">
    <source>
        <dbReference type="ARBA" id="ARBA00000971"/>
    </source>
</evidence>
<comment type="catalytic activity">
    <reaction evidence="1">
        <text>[protein]-peptidylproline (omega=180) = [protein]-peptidylproline (omega=0)</text>
        <dbReference type="Rhea" id="RHEA:16237"/>
        <dbReference type="Rhea" id="RHEA-COMP:10747"/>
        <dbReference type="Rhea" id="RHEA-COMP:10748"/>
        <dbReference type="ChEBI" id="CHEBI:83833"/>
        <dbReference type="ChEBI" id="CHEBI:83834"/>
        <dbReference type="EC" id="5.2.1.8"/>
    </reaction>
</comment>
<dbReference type="AlphaFoldDB" id="A0ABD3CK69"/>
<evidence type="ECO:0000256" key="3">
    <source>
        <dbReference type="ARBA" id="ARBA00013194"/>
    </source>
</evidence>
<name>A0ABD3CK69_9LAMI</name>
<comment type="caution">
    <text evidence="9">The sequence shown here is derived from an EMBL/GenBank/DDBJ whole genome shotgun (WGS) entry which is preliminary data.</text>
</comment>
<accession>A0ABD3CK69</accession>
<evidence type="ECO:0000313" key="10">
    <source>
        <dbReference type="Proteomes" id="UP001632038"/>
    </source>
</evidence>
<keyword evidence="10" id="KW-1185">Reference proteome</keyword>
<evidence type="ECO:0000256" key="7">
    <source>
        <dbReference type="ARBA" id="ARBA00024849"/>
    </source>
</evidence>
<evidence type="ECO:0000313" key="9">
    <source>
        <dbReference type="EMBL" id="KAL3629351.1"/>
    </source>
</evidence>
<gene>
    <name evidence="9" type="ORF">CASFOL_026573</name>
</gene>
<keyword evidence="4" id="KW-0697">Rotamase</keyword>
<dbReference type="Gene3D" id="3.30.70.1050">
    <property type="entry name" value="Trigger factor ribosome-binding domain"/>
    <property type="match status" value="1"/>
</dbReference>
<dbReference type="SUPFAM" id="SSF102735">
    <property type="entry name" value="Trigger factor ribosome-binding domain"/>
    <property type="match status" value="1"/>
</dbReference>
<dbReference type="InterPro" id="IPR036611">
    <property type="entry name" value="Trigger_fac_ribosome-bd_sf"/>
</dbReference>
<comment type="function">
    <text evidence="7">Involved in protein export. Acts as a chaperone by maintaining the newly synthesized protein in an open conformation. Functions as a peptidyl-prolyl cis-trans isomerase.</text>
</comment>
<feature type="domain" description="Trigger factor ribosome-binding bacterial" evidence="8">
    <location>
        <begin position="72"/>
        <end position="149"/>
    </location>
</feature>
<evidence type="ECO:0000259" key="8">
    <source>
        <dbReference type="Pfam" id="PF05697"/>
    </source>
</evidence>
<keyword evidence="6" id="KW-0413">Isomerase</keyword>
<dbReference type="PANTHER" id="PTHR30560:SF3">
    <property type="entry name" value="TRIGGER FACTOR-LIKE PROTEIN TIG, CHLOROPLASTIC"/>
    <property type="match status" value="1"/>
</dbReference>
<reference evidence="10" key="1">
    <citation type="journal article" date="2024" name="IScience">
        <title>Strigolactones Initiate the Formation of Haustorium-like Structures in Castilleja.</title>
        <authorList>
            <person name="Buerger M."/>
            <person name="Peterson D."/>
            <person name="Chory J."/>
        </authorList>
    </citation>
    <scope>NUCLEOTIDE SEQUENCE [LARGE SCALE GENOMIC DNA]</scope>
</reference>